<reference evidence="1 2" key="1">
    <citation type="submission" date="2019-07" db="EMBL/GenBank/DDBJ databases">
        <title>New species of Amycolatopsis and Streptomyces.</title>
        <authorList>
            <person name="Duangmal K."/>
            <person name="Teo W.F.A."/>
            <person name="Lipun K."/>
        </authorList>
    </citation>
    <scope>NUCLEOTIDE SEQUENCE [LARGE SCALE GENOMIC DNA]</scope>
    <source>
        <strain evidence="1 2">TISTR 2346</strain>
    </source>
</reference>
<dbReference type="Proteomes" id="UP000326979">
    <property type="component" value="Unassembled WGS sequence"/>
</dbReference>
<sequence length="172" mass="18511">MPAVYRSAKPAQWPHYLRAVVDIAFPAHSVRVTAGPFDGGVSRLPYPLDGAGTIHIVTAFNPRGRKASTQANLRAQHELLHSIGLRRLQWWPAVGGDPAGTHAEISAAVVGMDDAQACTLGRRFGQDAVFAWSPASWRLLACVDAAHDTVITAWHAAVLMPPSHRFSRPPAA</sequence>
<dbReference type="Pfam" id="PF11697">
    <property type="entry name" value="DUF3293"/>
    <property type="match status" value="1"/>
</dbReference>
<protein>
    <submittedName>
        <fullName evidence="1">DUF3293 domain-containing protein</fullName>
    </submittedName>
</protein>
<name>A0A5N8VTE8_9ACTN</name>
<evidence type="ECO:0000313" key="1">
    <source>
        <dbReference type="EMBL" id="MPY38510.1"/>
    </source>
</evidence>
<gene>
    <name evidence="1" type="ORF">FNH04_00575</name>
</gene>
<comment type="caution">
    <text evidence="1">The sequence shown here is derived from an EMBL/GenBank/DDBJ whole genome shotgun (WGS) entry which is preliminary data.</text>
</comment>
<organism evidence="1 2">
    <name type="scientific">Streptomyces phyllanthi</name>
    <dbReference type="NCBI Taxonomy" id="1803180"/>
    <lineage>
        <taxon>Bacteria</taxon>
        <taxon>Bacillati</taxon>
        <taxon>Actinomycetota</taxon>
        <taxon>Actinomycetes</taxon>
        <taxon>Kitasatosporales</taxon>
        <taxon>Streptomycetaceae</taxon>
        <taxon>Streptomyces</taxon>
    </lineage>
</organism>
<proteinExistence type="predicted"/>
<keyword evidence="2" id="KW-1185">Reference proteome</keyword>
<dbReference type="OrthoDB" id="3696368at2"/>
<evidence type="ECO:0000313" key="2">
    <source>
        <dbReference type="Proteomes" id="UP000326979"/>
    </source>
</evidence>
<dbReference type="RefSeq" id="WP_152779192.1">
    <property type="nucleotide sequence ID" value="NZ_BAABEQ010000029.1"/>
</dbReference>
<dbReference type="InterPro" id="IPR021710">
    <property type="entry name" value="DUF3293"/>
</dbReference>
<accession>A0A5N8VTE8</accession>
<dbReference type="AlphaFoldDB" id="A0A5N8VTE8"/>
<dbReference type="EMBL" id="VJZE01000002">
    <property type="protein sequence ID" value="MPY38510.1"/>
    <property type="molecule type" value="Genomic_DNA"/>
</dbReference>